<accession>A0A1X0RG55</accession>
<dbReference type="EMBL" id="KV921860">
    <property type="protein sequence ID" value="ORE10986.1"/>
    <property type="molecule type" value="Genomic_DNA"/>
</dbReference>
<evidence type="ECO:0000313" key="1">
    <source>
        <dbReference type="EMBL" id="ORE10986.1"/>
    </source>
</evidence>
<dbReference type="Proteomes" id="UP000242414">
    <property type="component" value="Unassembled WGS sequence"/>
</dbReference>
<proteinExistence type="predicted"/>
<protein>
    <submittedName>
        <fullName evidence="1">Uncharacterized protein</fullName>
    </submittedName>
</protein>
<reference evidence="1" key="1">
    <citation type="journal article" date="2016" name="Proc. Natl. Acad. Sci. U.S.A.">
        <title>Lipid metabolic changes in an early divergent fungus govern the establishment of a mutualistic symbiosis with endobacteria.</title>
        <authorList>
            <person name="Lastovetsky O.A."/>
            <person name="Gaspar M.L."/>
            <person name="Mondo S.J."/>
            <person name="LaButti K.M."/>
            <person name="Sandor L."/>
            <person name="Grigoriev I.V."/>
            <person name="Henry S.A."/>
            <person name="Pawlowska T.E."/>
        </authorList>
    </citation>
    <scope>NUCLEOTIDE SEQUENCE [LARGE SCALE GENOMIC DNA]</scope>
    <source>
        <strain evidence="1">ATCC 52814</strain>
    </source>
</reference>
<organism evidence="1">
    <name type="scientific">Rhizopus microsporus var. microsporus</name>
    <dbReference type="NCBI Taxonomy" id="86635"/>
    <lineage>
        <taxon>Eukaryota</taxon>
        <taxon>Fungi</taxon>
        <taxon>Fungi incertae sedis</taxon>
        <taxon>Mucoromycota</taxon>
        <taxon>Mucoromycotina</taxon>
        <taxon>Mucoromycetes</taxon>
        <taxon>Mucorales</taxon>
        <taxon>Mucorineae</taxon>
        <taxon>Rhizopodaceae</taxon>
        <taxon>Rhizopus</taxon>
    </lineage>
</organism>
<gene>
    <name evidence="1" type="ORF">BCV72DRAFT_329636</name>
</gene>
<dbReference type="VEuPathDB" id="FungiDB:BCV72DRAFT_329636"/>
<name>A0A1X0RG55_RHIZD</name>
<dbReference type="OrthoDB" id="2424936at2759"/>
<sequence>MVNKEEKSANHLKVLKLVHSQWKSSSALERQQLYSKIEQVKQPCNDLFNKRIHIQNQLRNRRKQLHIKRMEILTHAQVIDKGSYGLAKAENSLFSPNFNVAQDFKFSETDNSLRTVSDTAVFILKRFKFHLELYNRYQVLGDVQNGDPHLANILERYHSNATDPECMDESVSYLDLPNSFNVKS</sequence>
<dbReference type="AlphaFoldDB" id="A0A1X0RG55"/>